<keyword evidence="6" id="KW-0670">Pyruvate</keyword>
<reference evidence="6 7" key="1">
    <citation type="journal article" date="2018" name="Int. J. Syst. Evol. Microbiol.">
        <title>Glycomyces paridis sp. nov., isolated from the medicinal plant Paris polyphylla.</title>
        <authorList>
            <person name="Fang X.M."/>
            <person name="Bai J.L."/>
            <person name="Su J."/>
            <person name="Zhao L.L."/>
            <person name="Liu H.Y."/>
            <person name="Ma B.P."/>
            <person name="Zhang Y.Q."/>
            <person name="Yu L.Y."/>
        </authorList>
    </citation>
    <scope>NUCLEOTIDE SEQUENCE [LARGE SCALE GENOMIC DNA]</scope>
    <source>
        <strain evidence="6 7">CPCC 204357</strain>
    </source>
</reference>
<evidence type="ECO:0000256" key="3">
    <source>
        <dbReference type="ARBA" id="ARBA00023239"/>
    </source>
</evidence>
<dbReference type="GO" id="GO:0033980">
    <property type="term" value="F:phosphonopyruvate decarboxylase activity"/>
    <property type="evidence" value="ECO:0007669"/>
    <property type="project" value="UniProtKB-EC"/>
</dbReference>
<dbReference type="Proteomes" id="UP000305792">
    <property type="component" value="Unassembled WGS sequence"/>
</dbReference>
<dbReference type="InterPro" id="IPR017684">
    <property type="entry name" value="Phosphono-pyrv_decarboxylase"/>
</dbReference>
<dbReference type="InterPro" id="IPR000399">
    <property type="entry name" value="TPP-bd_CS"/>
</dbReference>
<dbReference type="OrthoDB" id="9785953at2"/>
<evidence type="ECO:0000256" key="2">
    <source>
        <dbReference type="ARBA" id="ARBA00023052"/>
    </source>
</evidence>
<dbReference type="InterPro" id="IPR012001">
    <property type="entry name" value="Thiamin_PyroP_enz_TPP-bd_dom"/>
</dbReference>
<dbReference type="InterPro" id="IPR051818">
    <property type="entry name" value="TPP_dependent_decarboxylase"/>
</dbReference>
<feature type="domain" description="Thiamine pyrophosphate enzyme TPP-binding" evidence="4">
    <location>
        <begin position="230"/>
        <end position="343"/>
    </location>
</feature>
<comment type="caution">
    <text evidence="6">The sequence shown here is derived from an EMBL/GenBank/DDBJ whole genome shotgun (WGS) entry which is preliminary data.</text>
</comment>
<dbReference type="SUPFAM" id="SSF52518">
    <property type="entry name" value="Thiamin diphosphate-binding fold (THDP-binding)"/>
    <property type="match status" value="2"/>
</dbReference>
<dbReference type="CDD" id="cd03371">
    <property type="entry name" value="TPP_PpyrDC"/>
    <property type="match status" value="1"/>
</dbReference>
<protein>
    <submittedName>
        <fullName evidence="6">Phosphonopyruvate decarboxylase</fullName>
        <ecNumber evidence="6">4.1.1.82</ecNumber>
    </submittedName>
</protein>
<dbReference type="PANTHER" id="PTHR42818:SF1">
    <property type="entry name" value="SULFOPYRUVATE DECARBOXYLASE"/>
    <property type="match status" value="1"/>
</dbReference>
<name>A0A4S8PM69_9ACTN</name>
<dbReference type="AlphaFoldDB" id="A0A4S8PM69"/>
<dbReference type="PANTHER" id="PTHR42818">
    <property type="entry name" value="SULFOPYRUVATE DECARBOXYLASE SUBUNIT ALPHA"/>
    <property type="match status" value="1"/>
</dbReference>
<keyword evidence="7" id="KW-1185">Reference proteome</keyword>
<evidence type="ECO:0000256" key="1">
    <source>
        <dbReference type="ARBA" id="ARBA00022793"/>
    </source>
</evidence>
<dbReference type="Pfam" id="PF02776">
    <property type="entry name" value="TPP_enzyme_N"/>
    <property type="match status" value="1"/>
</dbReference>
<keyword evidence="2" id="KW-0786">Thiamine pyrophosphate</keyword>
<sequence length="374" mass="39041">MIEPGRFIDQLSRLGVDFYTGVPDSLLKQLGSHIMATLPRERHVIAANEGAAVGLAIGHYMRTAKPALVYLQNSGFGNLVNPVLSLADPDVYGIPMLVVVGWRGQPGVKDEPQHVKQGKVQEALLDASGLPWAVLPKDPDAADKALAEALAVAVEQSSPYFLLVEKDTFADGEKVKAPAPDLASREDALVAAATAVGDGAAIVSTTGMLSRELFEYRQREGASGDGDFLTVGGMGHASSIALGVAMSEPEREVWCFDGDGALLMHLGSLAVIADHAPATYFHIVFNNGVHDSVGGQPTSVGVIDVAAAAKALGYRYAASTDDLGTLPEQVAAMRAAGGPALLELKVKPGSRKDIGRPTRTPAEAKAAFMGALAK</sequence>
<dbReference type="CDD" id="cd07035">
    <property type="entry name" value="TPP_PYR_POX_like"/>
    <property type="match status" value="1"/>
</dbReference>
<accession>A0A4S8PM69</accession>
<evidence type="ECO:0000259" key="5">
    <source>
        <dbReference type="Pfam" id="PF02776"/>
    </source>
</evidence>
<dbReference type="EMBL" id="STGX01000001">
    <property type="protein sequence ID" value="THV31973.1"/>
    <property type="molecule type" value="Genomic_DNA"/>
</dbReference>
<feature type="domain" description="Thiamine pyrophosphate enzyme N-terminal TPP-binding" evidence="5">
    <location>
        <begin position="7"/>
        <end position="118"/>
    </location>
</feature>
<dbReference type="InterPro" id="IPR029061">
    <property type="entry name" value="THDP-binding"/>
</dbReference>
<keyword evidence="3 6" id="KW-0456">Lyase</keyword>
<dbReference type="PROSITE" id="PS00187">
    <property type="entry name" value="TPP_ENZYMES"/>
    <property type="match status" value="1"/>
</dbReference>
<dbReference type="NCBIfam" id="TIGR03297">
    <property type="entry name" value="Ppyr-DeCO2ase"/>
    <property type="match status" value="1"/>
</dbReference>
<evidence type="ECO:0000259" key="4">
    <source>
        <dbReference type="Pfam" id="PF02775"/>
    </source>
</evidence>
<organism evidence="6 7">
    <name type="scientific">Glycomyces paridis</name>
    <dbReference type="NCBI Taxonomy" id="2126555"/>
    <lineage>
        <taxon>Bacteria</taxon>
        <taxon>Bacillati</taxon>
        <taxon>Actinomycetota</taxon>
        <taxon>Actinomycetes</taxon>
        <taxon>Glycomycetales</taxon>
        <taxon>Glycomycetaceae</taxon>
        <taxon>Glycomyces</taxon>
    </lineage>
</organism>
<proteinExistence type="predicted"/>
<evidence type="ECO:0000313" key="6">
    <source>
        <dbReference type="EMBL" id="THV31973.1"/>
    </source>
</evidence>
<dbReference type="Pfam" id="PF02775">
    <property type="entry name" value="TPP_enzyme_C"/>
    <property type="match status" value="1"/>
</dbReference>
<dbReference type="RefSeq" id="WP_136527750.1">
    <property type="nucleotide sequence ID" value="NZ_STGX01000001.1"/>
</dbReference>
<dbReference type="GO" id="GO:0032923">
    <property type="term" value="P:organic phosphonate biosynthetic process"/>
    <property type="evidence" value="ECO:0007669"/>
    <property type="project" value="InterPro"/>
</dbReference>
<dbReference type="GO" id="GO:0030976">
    <property type="term" value="F:thiamine pyrophosphate binding"/>
    <property type="evidence" value="ECO:0007669"/>
    <property type="project" value="InterPro"/>
</dbReference>
<dbReference type="EC" id="4.1.1.82" evidence="6"/>
<dbReference type="Gene3D" id="3.40.50.970">
    <property type="match status" value="2"/>
</dbReference>
<evidence type="ECO:0000313" key="7">
    <source>
        <dbReference type="Proteomes" id="UP000305792"/>
    </source>
</evidence>
<keyword evidence="1" id="KW-0210">Decarboxylase</keyword>
<dbReference type="InterPro" id="IPR011766">
    <property type="entry name" value="TPP_enzyme_TPP-bd"/>
</dbReference>
<gene>
    <name evidence="6" type="primary">aepY</name>
    <name evidence="6" type="ORF">E9998_00485</name>
</gene>
<dbReference type="GO" id="GO:0000287">
    <property type="term" value="F:magnesium ion binding"/>
    <property type="evidence" value="ECO:0007669"/>
    <property type="project" value="InterPro"/>
</dbReference>